<proteinExistence type="inferred from homology"/>
<comment type="similarity">
    <text evidence="4">Belongs to the glycosyltransferase 104 family.</text>
</comment>
<sequence>MQSEEQQTPNHKIGQPVKTATTLALFCKVVDNFGDIGICWRLAQQLKREHGIAVTLWVDDLISFRRICPDVAIDQGQQDIANVHVRHWRNQDGMFSASDVADIVIEFFACDIPPGYICAMAECTPRPVWLNLEGLTAEEWVEGCHTLPSPHPSLSLTKHFFFPGFNHKTGGLLRESSLDQDRPAFQASPVEMENFLSGLGVTPAEMAATRISLFCYPHAPVGALFKEWQKNAQAITCLVPEGVATEAVTAFLGQAATVGSTATHGALTVRVLPFIPQADYDRLLWACDLNFVRGEDSFVRAQWANKAFIWHIYPQDKSLHHVKLNAFLKTCSSCTSSLAAFARAWNDASMETVDWSQLWPALQADMHQIADLSTEWQQKMRENGDLASNLLKFVTSVQQARQKDAV</sequence>
<organism evidence="8 9">
    <name type="scientific">Undibacterium hunanense</name>
    <dbReference type="NCBI Taxonomy" id="2762292"/>
    <lineage>
        <taxon>Bacteria</taxon>
        <taxon>Pseudomonadati</taxon>
        <taxon>Pseudomonadota</taxon>
        <taxon>Betaproteobacteria</taxon>
        <taxon>Burkholderiales</taxon>
        <taxon>Oxalobacteraceae</taxon>
        <taxon>Undibacterium</taxon>
    </lineage>
</organism>
<dbReference type="EMBL" id="JACOGF010000011">
    <property type="protein sequence ID" value="MBC3919734.1"/>
    <property type="molecule type" value="Genomic_DNA"/>
</dbReference>
<dbReference type="NCBIfam" id="TIGR03837">
    <property type="entry name" value="efp_Arg_rhamno"/>
    <property type="match status" value="1"/>
</dbReference>
<evidence type="ECO:0000256" key="1">
    <source>
        <dbReference type="ARBA" id="ARBA00022676"/>
    </source>
</evidence>
<comment type="caution">
    <text evidence="8">The sequence shown here is derived from an EMBL/GenBank/DDBJ whole genome shotgun (WGS) entry which is preliminary data.</text>
</comment>
<dbReference type="Proteomes" id="UP000650424">
    <property type="component" value="Unassembled WGS sequence"/>
</dbReference>
<evidence type="ECO:0000313" key="8">
    <source>
        <dbReference type="EMBL" id="MBC3919734.1"/>
    </source>
</evidence>
<dbReference type="PIRSF" id="PIRSF015557">
    <property type="entry name" value="UCP015557"/>
    <property type="match status" value="1"/>
</dbReference>
<dbReference type="Pfam" id="PF10093">
    <property type="entry name" value="EarP"/>
    <property type="match status" value="1"/>
</dbReference>
<keyword evidence="8" id="KW-0251">Elongation factor</keyword>
<gene>
    <name evidence="8" type="primary">earP</name>
    <name evidence="8" type="ORF">H8L32_19840</name>
</gene>
<comment type="function">
    <text evidence="3">Protein-arginine rhamnosyltransferase that catalyzes the transfer of a single rhamnose to elongation factor P (EF-P) on 'Lys-32', a modification required for EF-P-dependent rescue of polyproline stalled ribosomes.</text>
</comment>
<comment type="catalytic activity">
    <reaction evidence="7">
        <text>dTDP-beta-L-rhamnose + L-arginyl-[protein] = N(omega)-(alpha-L-rhamnosyl)-L-arginyl-[protein] + dTDP + H(+)</text>
        <dbReference type="Rhea" id="RHEA:66692"/>
        <dbReference type="Rhea" id="RHEA-COMP:10532"/>
        <dbReference type="Rhea" id="RHEA-COMP:17096"/>
        <dbReference type="ChEBI" id="CHEBI:15378"/>
        <dbReference type="ChEBI" id="CHEBI:29965"/>
        <dbReference type="ChEBI" id="CHEBI:57510"/>
        <dbReference type="ChEBI" id="CHEBI:58369"/>
        <dbReference type="ChEBI" id="CHEBI:167445"/>
    </reaction>
    <physiologicalReaction direction="left-to-right" evidence="7">
        <dbReference type="Rhea" id="RHEA:66693"/>
    </physiologicalReaction>
</comment>
<dbReference type="RefSeq" id="WP_186948998.1">
    <property type="nucleotide sequence ID" value="NZ_JACOGF010000011.1"/>
</dbReference>
<evidence type="ECO:0000256" key="5">
    <source>
        <dbReference type="ARBA" id="ARBA00024416"/>
    </source>
</evidence>
<name>A0ABR6ZV95_9BURK</name>
<evidence type="ECO:0000256" key="4">
    <source>
        <dbReference type="ARBA" id="ARBA00024346"/>
    </source>
</evidence>
<evidence type="ECO:0000256" key="2">
    <source>
        <dbReference type="ARBA" id="ARBA00022679"/>
    </source>
</evidence>
<dbReference type="InterPro" id="IPR016633">
    <property type="entry name" value="EarP"/>
</dbReference>
<evidence type="ECO:0000256" key="7">
    <source>
        <dbReference type="ARBA" id="ARBA00048472"/>
    </source>
</evidence>
<keyword evidence="9" id="KW-1185">Reference proteome</keyword>
<keyword evidence="1" id="KW-0328">Glycosyltransferase</keyword>
<dbReference type="GO" id="GO:0003746">
    <property type="term" value="F:translation elongation factor activity"/>
    <property type="evidence" value="ECO:0007669"/>
    <property type="project" value="UniProtKB-KW"/>
</dbReference>
<evidence type="ECO:0000313" key="9">
    <source>
        <dbReference type="Proteomes" id="UP000650424"/>
    </source>
</evidence>
<accession>A0ABR6ZV95</accession>
<keyword evidence="8" id="KW-0648">Protein biosynthesis</keyword>
<evidence type="ECO:0000256" key="3">
    <source>
        <dbReference type="ARBA" id="ARBA00024303"/>
    </source>
</evidence>
<protein>
    <recommendedName>
        <fullName evidence="5">Protein-arginine rhamnosyltransferase</fullName>
    </recommendedName>
    <alternativeName>
        <fullName evidence="6">EF-P arginine rhamnosyltransferase</fullName>
    </alternativeName>
</protein>
<keyword evidence="2" id="KW-0808">Transferase</keyword>
<reference evidence="8 9" key="1">
    <citation type="submission" date="2020-08" db="EMBL/GenBank/DDBJ databases">
        <title>Novel species isolated from subtropical streams in China.</title>
        <authorList>
            <person name="Lu H."/>
        </authorList>
    </citation>
    <scope>NUCLEOTIDE SEQUENCE [LARGE SCALE GENOMIC DNA]</scope>
    <source>
        <strain evidence="8 9">CY18W</strain>
    </source>
</reference>
<evidence type="ECO:0000256" key="6">
    <source>
        <dbReference type="ARBA" id="ARBA00030025"/>
    </source>
</evidence>